<evidence type="ECO:0000259" key="6">
    <source>
        <dbReference type="Pfam" id="PF04042"/>
    </source>
</evidence>
<sequence length="209" mass="23209">MGDRAFKVQLDSAYQHSTTEHSGVERRASLSEGLTGVSTRGQFTAPPAIYPGVQGIYTREPNHDCAFSSLREPRRTRISNTLNGFGGEAERVTQCTQNIQTASPDPCVRRQLGYGRYYPLYPPAEEMNVDYEQFQAYAQLPVTPDIFITPSELRYFIKDVIGCVCVNPGRLTKGQVGGTYGRLFIKRDASLEQGMEMRSPCAAAEVVKI</sequence>
<keyword evidence="8" id="KW-1185">Reference proteome</keyword>
<keyword evidence="5" id="KW-0539">Nucleus</keyword>
<evidence type="ECO:0000256" key="3">
    <source>
        <dbReference type="ARBA" id="ARBA00018596"/>
    </source>
</evidence>
<evidence type="ECO:0000256" key="5">
    <source>
        <dbReference type="ARBA" id="ARBA00023242"/>
    </source>
</evidence>
<dbReference type="PANTHER" id="PTHR23061">
    <property type="entry name" value="DNA POLYMERASE 2 ALPHA 70 KDA SUBUNIT"/>
    <property type="match status" value="1"/>
</dbReference>
<comment type="caution">
    <text evidence="7">The sequence shown here is derived from an EMBL/GenBank/DDBJ whole genome shotgun (WGS) entry which is preliminary data.</text>
</comment>
<protein>
    <recommendedName>
        <fullName evidence="3">DNA polymerase alpha subunit B</fullName>
    </recommendedName>
</protein>
<comment type="similarity">
    <text evidence="2">Belongs to the DNA polymerase alpha subunit B family.</text>
</comment>
<evidence type="ECO:0000256" key="1">
    <source>
        <dbReference type="ARBA" id="ARBA00004123"/>
    </source>
</evidence>
<dbReference type="InterPro" id="IPR016722">
    <property type="entry name" value="DNA_pol_alpha_bsu"/>
</dbReference>
<keyword evidence="4" id="KW-0235">DNA replication</keyword>
<evidence type="ECO:0000313" key="8">
    <source>
        <dbReference type="Proteomes" id="UP000289886"/>
    </source>
</evidence>
<dbReference type="GO" id="GO:0003677">
    <property type="term" value="F:DNA binding"/>
    <property type="evidence" value="ECO:0007669"/>
    <property type="project" value="InterPro"/>
</dbReference>
<feature type="domain" description="DNA polymerase alpha/delta/epsilon subunit B" evidence="6">
    <location>
        <begin position="100"/>
        <end position="158"/>
    </location>
</feature>
<dbReference type="Pfam" id="PF04042">
    <property type="entry name" value="DNA_pol_E_B"/>
    <property type="match status" value="1"/>
</dbReference>
<evidence type="ECO:0000313" key="7">
    <source>
        <dbReference type="EMBL" id="RXM95319.1"/>
    </source>
</evidence>
<evidence type="ECO:0000256" key="4">
    <source>
        <dbReference type="ARBA" id="ARBA00022705"/>
    </source>
</evidence>
<dbReference type="EMBL" id="SCEB01002478">
    <property type="protein sequence ID" value="RXM95319.1"/>
    <property type="molecule type" value="Genomic_DNA"/>
</dbReference>
<dbReference type="GO" id="GO:0006270">
    <property type="term" value="P:DNA replication initiation"/>
    <property type="evidence" value="ECO:0007669"/>
    <property type="project" value="TreeGrafter"/>
</dbReference>
<evidence type="ECO:0000256" key="2">
    <source>
        <dbReference type="ARBA" id="ARBA00007299"/>
    </source>
</evidence>
<dbReference type="InterPro" id="IPR007185">
    <property type="entry name" value="DNA_pol_a/d/e_bsu"/>
</dbReference>
<dbReference type="PANTHER" id="PTHR23061:SF12">
    <property type="entry name" value="DNA POLYMERASE ALPHA SUBUNIT B"/>
    <property type="match status" value="1"/>
</dbReference>
<reference evidence="7 8" key="1">
    <citation type="submission" date="2019-01" db="EMBL/GenBank/DDBJ databases">
        <title>Draft Genome and Complete Hox-Cluster Characterization of the Sterlet Sturgeon (Acipenser ruthenus).</title>
        <authorList>
            <person name="Wei Q."/>
        </authorList>
    </citation>
    <scope>NUCLEOTIDE SEQUENCE [LARGE SCALE GENOMIC DNA]</scope>
    <source>
        <strain evidence="7">WHYD16114868_AA</strain>
        <tissue evidence="7">Blood</tissue>
    </source>
</reference>
<accession>A0A444V4H2</accession>
<dbReference type="AlphaFoldDB" id="A0A444V4H2"/>
<proteinExistence type="inferred from homology"/>
<organism evidence="7 8">
    <name type="scientific">Acipenser ruthenus</name>
    <name type="common">Sterlet sturgeon</name>
    <dbReference type="NCBI Taxonomy" id="7906"/>
    <lineage>
        <taxon>Eukaryota</taxon>
        <taxon>Metazoa</taxon>
        <taxon>Chordata</taxon>
        <taxon>Craniata</taxon>
        <taxon>Vertebrata</taxon>
        <taxon>Euteleostomi</taxon>
        <taxon>Actinopterygii</taxon>
        <taxon>Chondrostei</taxon>
        <taxon>Acipenseriformes</taxon>
        <taxon>Acipenseridae</taxon>
        <taxon>Acipenser</taxon>
    </lineage>
</organism>
<comment type="subcellular location">
    <subcellularLocation>
        <location evidence="1">Nucleus</location>
    </subcellularLocation>
</comment>
<dbReference type="FunFam" id="3.60.21.60:FF:000003">
    <property type="entry name" value="DNA polymerase alpha subunit B"/>
    <property type="match status" value="1"/>
</dbReference>
<name>A0A444V4H2_ACIRT</name>
<dbReference type="Gene3D" id="3.60.21.60">
    <property type="match status" value="1"/>
</dbReference>
<dbReference type="Proteomes" id="UP000289886">
    <property type="component" value="Unassembled WGS sequence"/>
</dbReference>
<gene>
    <name evidence="7" type="ORF">EOD39_17010</name>
</gene>
<dbReference type="GO" id="GO:0005658">
    <property type="term" value="C:alpha DNA polymerase:primase complex"/>
    <property type="evidence" value="ECO:0007669"/>
    <property type="project" value="TreeGrafter"/>
</dbReference>